<evidence type="ECO:0000313" key="3">
    <source>
        <dbReference type="Proteomes" id="UP000662873"/>
    </source>
</evidence>
<gene>
    <name evidence="2" type="ORF">NPRO_05430</name>
</gene>
<name>A0A809R8G7_9BACT</name>
<accession>A0A809R8G7</accession>
<keyword evidence="1" id="KW-0812">Transmembrane</keyword>
<dbReference type="AlphaFoldDB" id="A0A809R8G7"/>
<sequence>MQPNPAEPPSASPSSEQNAFPLGFLLGFVGLIVLLGVLGVAVLAPVFFSARKGAVSAVCLSNVRKLSAALVQYQLDNNESLPAGESWTLAVSPYLNDLKMLHCPALGSADSEPFGYALNESYAGRRLTPAEPLNNVPIVFESTVIEPNAVAPYRSKPTPGRHTTNSGQGNFVGFADGSARFVKD</sequence>
<reference evidence="2" key="1">
    <citation type="journal article" name="DNA Res.">
        <title>The physiological potential of anammox bacteria as revealed by their core genome structure.</title>
        <authorList>
            <person name="Okubo T."/>
            <person name="Toyoda A."/>
            <person name="Fukuhara K."/>
            <person name="Uchiyama I."/>
            <person name="Harigaya Y."/>
            <person name="Kuroiwa M."/>
            <person name="Suzuki T."/>
            <person name="Murakami Y."/>
            <person name="Suwa Y."/>
            <person name="Takami H."/>
        </authorList>
    </citation>
    <scope>NUCLEOTIDE SEQUENCE</scope>
    <source>
        <strain evidence="2">317325-2</strain>
    </source>
</reference>
<dbReference type="EMBL" id="AP021858">
    <property type="protein sequence ID" value="BBO22948.1"/>
    <property type="molecule type" value="Genomic_DNA"/>
</dbReference>
<proteinExistence type="predicted"/>
<protein>
    <submittedName>
        <fullName evidence="2">Uncharacterized protein</fullName>
    </submittedName>
</protein>
<evidence type="ECO:0000313" key="2">
    <source>
        <dbReference type="EMBL" id="BBO22948.1"/>
    </source>
</evidence>
<organism evidence="2 3">
    <name type="scientific">Candidatus Nitrosymbiomonas proteolyticus</name>
    <dbReference type="NCBI Taxonomy" id="2608984"/>
    <lineage>
        <taxon>Bacteria</taxon>
        <taxon>Bacillati</taxon>
        <taxon>Armatimonadota</taxon>
        <taxon>Armatimonadota incertae sedis</taxon>
        <taxon>Candidatus Nitrosymbiomonas</taxon>
    </lineage>
</organism>
<keyword evidence="1" id="KW-0472">Membrane</keyword>
<dbReference type="KEGG" id="npy:NPRO_05430"/>
<dbReference type="Proteomes" id="UP000662873">
    <property type="component" value="Chromosome"/>
</dbReference>
<feature type="transmembrane region" description="Helical" evidence="1">
    <location>
        <begin position="20"/>
        <end position="48"/>
    </location>
</feature>
<evidence type="ECO:0000256" key="1">
    <source>
        <dbReference type="SAM" id="Phobius"/>
    </source>
</evidence>
<keyword evidence="1" id="KW-1133">Transmembrane helix</keyword>